<organism evidence="3 4">
    <name type="scientific">Clonostachys solani</name>
    <dbReference type="NCBI Taxonomy" id="160281"/>
    <lineage>
        <taxon>Eukaryota</taxon>
        <taxon>Fungi</taxon>
        <taxon>Dikarya</taxon>
        <taxon>Ascomycota</taxon>
        <taxon>Pezizomycotina</taxon>
        <taxon>Sordariomycetes</taxon>
        <taxon>Hypocreomycetidae</taxon>
        <taxon>Hypocreales</taxon>
        <taxon>Bionectriaceae</taxon>
        <taxon>Clonostachys</taxon>
    </lineage>
</organism>
<accession>A0A9N9Z787</accession>
<evidence type="ECO:0000313" key="3">
    <source>
        <dbReference type="EMBL" id="CAH0050322.1"/>
    </source>
</evidence>
<dbReference type="OrthoDB" id="5324692at2759"/>
<dbReference type="AlphaFoldDB" id="A0A9N9Z787"/>
<dbReference type="PROSITE" id="PS00028">
    <property type="entry name" value="ZINC_FINGER_C2H2_1"/>
    <property type="match status" value="1"/>
</dbReference>
<evidence type="ECO:0000259" key="2">
    <source>
        <dbReference type="PROSITE" id="PS00028"/>
    </source>
</evidence>
<keyword evidence="4" id="KW-1185">Reference proteome</keyword>
<comment type="caution">
    <text evidence="3">The sequence shown here is derived from an EMBL/GenBank/DDBJ whole genome shotgun (WGS) entry which is preliminary data.</text>
</comment>
<evidence type="ECO:0000256" key="1">
    <source>
        <dbReference type="SAM" id="MobiDB-lite"/>
    </source>
</evidence>
<gene>
    <name evidence="3" type="ORF">CSOL1703_00002294</name>
</gene>
<feature type="domain" description="C2H2-type" evidence="2">
    <location>
        <begin position="384"/>
        <end position="406"/>
    </location>
</feature>
<dbReference type="EMBL" id="CABFOC020000035">
    <property type="protein sequence ID" value="CAH0050322.1"/>
    <property type="molecule type" value="Genomic_DNA"/>
</dbReference>
<evidence type="ECO:0000313" key="4">
    <source>
        <dbReference type="Proteomes" id="UP000775872"/>
    </source>
</evidence>
<feature type="region of interest" description="Disordered" evidence="1">
    <location>
        <begin position="1"/>
        <end position="60"/>
    </location>
</feature>
<feature type="compositionally biased region" description="Pro residues" evidence="1">
    <location>
        <begin position="38"/>
        <end position="48"/>
    </location>
</feature>
<reference evidence="3" key="1">
    <citation type="submission" date="2021-10" db="EMBL/GenBank/DDBJ databases">
        <authorList>
            <person name="Piombo E."/>
        </authorList>
    </citation>
    <scope>NUCLEOTIDE SEQUENCE</scope>
</reference>
<dbReference type="InterPro" id="IPR013087">
    <property type="entry name" value="Znf_C2H2_type"/>
</dbReference>
<protein>
    <recommendedName>
        <fullName evidence="2">C2H2-type domain-containing protein</fullName>
    </recommendedName>
</protein>
<dbReference type="Proteomes" id="UP000775872">
    <property type="component" value="Unassembled WGS sequence"/>
</dbReference>
<name>A0A9N9Z787_9HYPO</name>
<proteinExistence type="predicted"/>
<feature type="compositionally biased region" description="Polar residues" evidence="1">
    <location>
        <begin position="1"/>
        <end position="11"/>
    </location>
</feature>
<sequence>MASSNSQNLSGGNELEGQFQNLGFGGNQPAVRDDTAYEPPPGPPPNWKPPATSQLAECFPPGIEQTSSPIHIEPKTSGSSRLHPSGVVPLAQCAKFAVGLDLDWFHYPSIASFHICSYCYTQHIYNTQFQQLFKKTRLEAAREDQCQFASPRMKTIWATAVSSGDLDPVIEFMKKRSAIPNCQLTKQLEGESWYVSQDLQGMTLCRACVEDTNIRPLFREKFTLQTTNAAYCDLSTRFIADMFEKYEETGIWETFVGDVSTRLSVGACPLREPAPGVGRIWFQTRQGHPHPTLKICAGCYMDFFVGNPDEDVFEQADESWDYVHCDIGNSFLQFTVVSAADKGDPSIFWKAVRGMTSQPPCTNEGILGGNWYGLSQNLPGFSVCSSCYASLVEPTGLGRHFISTGHSSQKTLCSFNRGHGRFTDYLIRFSRSMATGDIKCLEDYVMRYGTVLVCPKYRPTSGKDGKFWGWDNLTICENCYIDFAKGKSLESRFLLKGSLDPVGKMCDIYSPRMRRLYSEACGTGDLDGLLAKASQRRDVWSATVPVIHRMELNLQEAAFQADMHRQSSTFYNNLGHYVHNLIGSGYTVGNSYAGYGHANEYLLTGHTHEKQAKEASRMAADGSSWDTVSMLKEQWAQVE</sequence>